<dbReference type="InterPro" id="IPR019775">
    <property type="entry name" value="WD40_repeat_CS"/>
</dbReference>
<dbReference type="PROSITE" id="PS50082">
    <property type="entry name" value="WD_REPEATS_2"/>
    <property type="match status" value="2"/>
</dbReference>
<gene>
    <name evidence="4" type="ORF">UA08_00819</name>
</gene>
<evidence type="ECO:0000256" key="2">
    <source>
        <dbReference type="ARBA" id="ARBA00022737"/>
    </source>
</evidence>
<dbReference type="PANTHER" id="PTHR19848">
    <property type="entry name" value="WD40 REPEAT PROTEIN"/>
    <property type="match status" value="1"/>
</dbReference>
<dbReference type="GeneID" id="31000574"/>
<dbReference type="EMBL" id="LFMY01000001">
    <property type="protein sequence ID" value="OKL64521.1"/>
    <property type="molecule type" value="Genomic_DNA"/>
</dbReference>
<dbReference type="InterPro" id="IPR036322">
    <property type="entry name" value="WD40_repeat_dom_sf"/>
</dbReference>
<dbReference type="RefSeq" id="XP_020124642.1">
    <property type="nucleotide sequence ID" value="XM_020260667.1"/>
</dbReference>
<organism evidence="4 5">
    <name type="scientific">Talaromyces atroroseus</name>
    <dbReference type="NCBI Taxonomy" id="1441469"/>
    <lineage>
        <taxon>Eukaryota</taxon>
        <taxon>Fungi</taxon>
        <taxon>Dikarya</taxon>
        <taxon>Ascomycota</taxon>
        <taxon>Pezizomycotina</taxon>
        <taxon>Eurotiomycetes</taxon>
        <taxon>Eurotiomycetidae</taxon>
        <taxon>Eurotiales</taxon>
        <taxon>Trichocomaceae</taxon>
        <taxon>Talaromyces</taxon>
        <taxon>Talaromyces sect. Trachyspermi</taxon>
    </lineage>
</organism>
<evidence type="ECO:0000256" key="1">
    <source>
        <dbReference type="ARBA" id="ARBA00022574"/>
    </source>
</evidence>
<comment type="caution">
    <text evidence="4">The sequence shown here is derived from an EMBL/GenBank/DDBJ whole genome shotgun (WGS) entry which is preliminary data.</text>
</comment>
<dbReference type="Pfam" id="PF00400">
    <property type="entry name" value="WD40"/>
    <property type="match status" value="2"/>
</dbReference>
<accession>A0A225ASE7</accession>
<sequence>MESMNRKRFLEQYTYAVQNDFTSPSGEPAAWTPGHPKHWGQERAKIPLGGKASSLALSPDEKLIAVGIEEDIHVFDVTTQERLEVLRGHTETASKVRFCPSLIMNNKSGKDENQKTTRYILVSQSSPQEGRLVILWELDEHGRLVRKGREKKSVTVDALADKILKPLVTEITADYGWDHAEKAIRALDHEVRNTLRNVIRLHEQEDKICFEGELASFGSPTFSSDGKFMIYLSNNQTTQHGTREAASLPCVNLWDVETNSLQYQLLGHTDSVMWAAMSPDSMLVASIAWDGTARIWDARSGVCFHVLGPFGGQLWSGAFSPCGKYLAISQGSPKTYIHVYDISTGHPVSRFEGFRHWARSLAWSPDGTMIAGGERDAELLIWDPYTGEERMRWRLGFDNNMMRRFAYIRGVQFVDGGRKLMFQILDGTVEVYDFQSNLKKQFTRRAEDKIDEYHIPQMVCSDLGLLVVPDGDGVLRLWDV</sequence>
<dbReference type="PROSITE" id="PS50294">
    <property type="entry name" value="WD_REPEATS_REGION"/>
    <property type="match status" value="2"/>
</dbReference>
<evidence type="ECO:0000313" key="5">
    <source>
        <dbReference type="Proteomes" id="UP000214365"/>
    </source>
</evidence>
<dbReference type="PROSITE" id="PS00678">
    <property type="entry name" value="WD_REPEATS_1"/>
    <property type="match status" value="1"/>
</dbReference>
<protein>
    <submittedName>
        <fullName evidence="4">Uncharacterized protein</fullName>
    </submittedName>
</protein>
<keyword evidence="1 3" id="KW-0853">WD repeat</keyword>
<name>A0A225ASE7_TALAT</name>
<dbReference type="InterPro" id="IPR015943">
    <property type="entry name" value="WD40/YVTN_repeat-like_dom_sf"/>
</dbReference>
<dbReference type="STRING" id="1441469.A0A225ASE7"/>
<feature type="repeat" description="WD" evidence="3">
    <location>
        <begin position="265"/>
        <end position="306"/>
    </location>
</feature>
<dbReference type="Gene3D" id="2.130.10.10">
    <property type="entry name" value="YVTN repeat-like/Quinoprotein amine dehydrogenase"/>
    <property type="match status" value="2"/>
</dbReference>
<dbReference type="Proteomes" id="UP000214365">
    <property type="component" value="Unassembled WGS sequence"/>
</dbReference>
<keyword evidence="5" id="KW-1185">Reference proteome</keyword>
<dbReference type="Pfam" id="PF07676">
    <property type="entry name" value="PD40"/>
    <property type="match status" value="1"/>
</dbReference>
<dbReference type="OrthoDB" id="1367865at2759"/>
<keyword evidence="2" id="KW-0677">Repeat</keyword>
<evidence type="ECO:0000256" key="3">
    <source>
        <dbReference type="PROSITE-ProRule" id="PRU00221"/>
    </source>
</evidence>
<dbReference type="SUPFAM" id="SSF50978">
    <property type="entry name" value="WD40 repeat-like"/>
    <property type="match status" value="1"/>
</dbReference>
<dbReference type="PANTHER" id="PTHR19848:SF8">
    <property type="entry name" value="F-BOX AND WD REPEAT DOMAIN CONTAINING 7"/>
    <property type="match status" value="1"/>
</dbReference>
<dbReference type="InterPro" id="IPR011659">
    <property type="entry name" value="WD40"/>
</dbReference>
<dbReference type="SMART" id="SM00320">
    <property type="entry name" value="WD40"/>
    <property type="match status" value="5"/>
</dbReference>
<dbReference type="InterPro" id="IPR001680">
    <property type="entry name" value="WD40_rpt"/>
</dbReference>
<evidence type="ECO:0000313" key="4">
    <source>
        <dbReference type="EMBL" id="OKL64521.1"/>
    </source>
</evidence>
<proteinExistence type="predicted"/>
<feature type="repeat" description="WD" evidence="3">
    <location>
        <begin position="351"/>
        <end position="392"/>
    </location>
</feature>
<dbReference type="AlphaFoldDB" id="A0A225ASE7"/>
<reference evidence="4 5" key="1">
    <citation type="submission" date="2015-06" db="EMBL/GenBank/DDBJ databases">
        <title>Talaromyces atroroseus IBT 11181 draft genome.</title>
        <authorList>
            <person name="Rasmussen K.B."/>
            <person name="Rasmussen S."/>
            <person name="Petersen B."/>
            <person name="Sicheritz-Ponten T."/>
            <person name="Mortensen U.H."/>
            <person name="Thrane U."/>
        </authorList>
    </citation>
    <scope>NUCLEOTIDE SEQUENCE [LARGE SCALE GENOMIC DNA]</scope>
    <source>
        <strain evidence="4 5">IBT 11181</strain>
    </source>
</reference>